<evidence type="ECO:0000313" key="3">
    <source>
        <dbReference type="EMBL" id="EGG57752.1"/>
    </source>
</evidence>
<dbReference type="RefSeq" id="WP_008863288.1">
    <property type="nucleotide sequence ID" value="NZ_GL883676.1"/>
</dbReference>
<dbReference type="eggNOG" id="COG3636">
    <property type="taxonomic scope" value="Bacteria"/>
</dbReference>
<dbReference type="AlphaFoldDB" id="F3QGP2"/>
<feature type="compositionally biased region" description="Polar residues" evidence="2">
    <location>
        <begin position="21"/>
        <end position="31"/>
    </location>
</feature>
<keyword evidence="1" id="KW-0175">Coiled coil</keyword>
<evidence type="ECO:0000256" key="2">
    <source>
        <dbReference type="SAM" id="MobiDB-lite"/>
    </source>
</evidence>
<dbReference type="SUPFAM" id="SSF47413">
    <property type="entry name" value="lambda repressor-like DNA-binding domains"/>
    <property type="match status" value="1"/>
</dbReference>
<feature type="region of interest" description="Disordered" evidence="2">
    <location>
        <begin position="1"/>
        <end position="33"/>
    </location>
</feature>
<dbReference type="InterPro" id="IPR014057">
    <property type="entry name" value="HI1420"/>
</dbReference>
<gene>
    <name evidence="3" type="ORF">HMPREF9439_00081</name>
</gene>
<dbReference type="HOGENOM" id="CLU_2054656_0_0_4"/>
<name>F3QGP2_9BURK</name>
<dbReference type="Pfam" id="PF21716">
    <property type="entry name" value="dnstrm_HI1420"/>
    <property type="match status" value="1"/>
</dbReference>
<protein>
    <submittedName>
        <fullName evidence="3">Putative addiction module antidote protein</fullName>
    </submittedName>
</protein>
<dbReference type="EMBL" id="AFBP01000003">
    <property type="protein sequence ID" value="EGG57752.1"/>
    <property type="molecule type" value="Genomic_DNA"/>
</dbReference>
<dbReference type="CDD" id="cd00093">
    <property type="entry name" value="HTH_XRE"/>
    <property type="match status" value="1"/>
</dbReference>
<feature type="coiled-coil region" evidence="1">
    <location>
        <begin position="33"/>
        <end position="60"/>
    </location>
</feature>
<comment type="caution">
    <text evidence="3">The sequence shown here is derived from an EMBL/GenBank/DDBJ whole genome shotgun (WGS) entry which is preliminary data.</text>
</comment>
<accession>F3QGP2</accession>
<dbReference type="Gene3D" id="1.10.260.40">
    <property type="entry name" value="lambda repressor-like DNA-binding domains"/>
    <property type="match status" value="1"/>
</dbReference>
<dbReference type="GO" id="GO:0003677">
    <property type="term" value="F:DNA binding"/>
    <property type="evidence" value="ECO:0007669"/>
    <property type="project" value="InterPro"/>
</dbReference>
<evidence type="ECO:0000256" key="1">
    <source>
        <dbReference type="SAM" id="Coils"/>
    </source>
</evidence>
<dbReference type="NCBIfam" id="TIGR02684">
    <property type="entry name" value="dnstrm_HI1420"/>
    <property type="match status" value="1"/>
</dbReference>
<keyword evidence="4" id="KW-1185">Reference proteome</keyword>
<dbReference type="PANTHER" id="PTHR40275:SF1">
    <property type="entry name" value="SSL7038 PROTEIN"/>
    <property type="match status" value="1"/>
</dbReference>
<reference evidence="3 4" key="1">
    <citation type="submission" date="2011-02" db="EMBL/GenBank/DDBJ databases">
        <authorList>
            <person name="Weinstock G."/>
            <person name="Sodergren E."/>
            <person name="Clifton S."/>
            <person name="Fulton L."/>
            <person name="Fulton B."/>
            <person name="Courtney L."/>
            <person name="Fronick C."/>
            <person name="Harrison M."/>
            <person name="Strong C."/>
            <person name="Farmer C."/>
            <person name="Delahaunty K."/>
            <person name="Markovic C."/>
            <person name="Hall O."/>
            <person name="Minx P."/>
            <person name="Tomlinson C."/>
            <person name="Mitreva M."/>
            <person name="Hou S."/>
            <person name="Chen J."/>
            <person name="Wollam A."/>
            <person name="Pepin K.H."/>
            <person name="Johnson M."/>
            <person name="Bhonagiri V."/>
            <person name="Zhang X."/>
            <person name="Suruliraj S."/>
            <person name="Warren W."/>
            <person name="Chinwalla A."/>
            <person name="Mardis E.R."/>
            <person name="Wilson R.K."/>
        </authorList>
    </citation>
    <scope>NUCLEOTIDE SEQUENCE [LARGE SCALE GENOMIC DNA]</scope>
    <source>
        <strain evidence="3 4">YIT 11859</strain>
    </source>
</reference>
<dbReference type="Proteomes" id="UP000005156">
    <property type="component" value="Unassembled WGS sequence"/>
</dbReference>
<dbReference type="InterPro" id="IPR010982">
    <property type="entry name" value="Lambda_DNA-bd_dom_sf"/>
</dbReference>
<evidence type="ECO:0000313" key="4">
    <source>
        <dbReference type="Proteomes" id="UP000005156"/>
    </source>
</evidence>
<dbReference type="InterPro" id="IPR001387">
    <property type="entry name" value="Cro/C1-type_HTH"/>
</dbReference>
<proteinExistence type="predicted"/>
<organism evidence="3 4">
    <name type="scientific">Parasutterella excrementihominis YIT 11859</name>
    <dbReference type="NCBI Taxonomy" id="762966"/>
    <lineage>
        <taxon>Bacteria</taxon>
        <taxon>Pseudomonadati</taxon>
        <taxon>Pseudomonadota</taxon>
        <taxon>Betaproteobacteria</taxon>
        <taxon>Burkholderiales</taxon>
        <taxon>Sutterellaceae</taxon>
        <taxon>Parasutterella</taxon>
    </lineage>
</organism>
<dbReference type="GeneID" id="43347633"/>
<dbReference type="PANTHER" id="PTHR40275">
    <property type="entry name" value="SSL7038 PROTEIN"/>
    <property type="match status" value="1"/>
</dbReference>
<sequence length="119" mass="12691">SKGGGASSPAGRQGTPRLNLMNLSTKTPSSSLKEDTEELVNSLNRMLQSAQNDAAEIAAALGRIAKNYGMSRLARETGLSRESLYRTLSGQCSPEFSTILKIIRALNLNFAVTDNSSSK</sequence>
<feature type="non-terminal residue" evidence="3">
    <location>
        <position position="1"/>
    </location>
</feature>